<feature type="compositionally biased region" description="Low complexity" evidence="1">
    <location>
        <begin position="25"/>
        <end position="43"/>
    </location>
</feature>
<dbReference type="PANTHER" id="PTHR36162">
    <property type="match status" value="1"/>
</dbReference>
<sequence>MAPPPPLSLLDNSGAGKTPGSAHNGSLDPSDVSSSRPSGSASSQPALWSGKAEQRTCAYGAAVLKLGCTGPCWAVLGCTELYWAVLGCPWLYWAVLGHSGLYWAVLGRDGPCWAVLGCAGLSWTVLSCPGPCWAVLGRPGLYWAVLGCPRLVKAFEQQKEKSKDLVNDRDGLELRVRWMPVEATETRLQLQSGPEPGSSDPEDVLCQCHSFGRPHPTTSHRSNGVAFSRSPDRYAGVLGARPRFLAGATGDLTTQRCQSGRPLDEARLCTSPIPNMSVDGHSHGLQSIKCESQWPDRRYRMELNWECKLGVFPFSRAREKTGAGWRQDSAARSHDPAFPVPRSFPNTACLGKPHYILTPRTRDEEQHCLHGDSGLLSVLELLRLSTLRSVLGGRTLDQGFCVQLRLGQPQ</sequence>
<evidence type="ECO:0000256" key="1">
    <source>
        <dbReference type="SAM" id="MobiDB-lite"/>
    </source>
</evidence>
<evidence type="ECO:0000313" key="3">
    <source>
        <dbReference type="Proteomes" id="UP001239994"/>
    </source>
</evidence>
<dbReference type="EMBL" id="JAROKS010000017">
    <property type="protein sequence ID" value="KAK1793734.1"/>
    <property type="molecule type" value="Genomic_DNA"/>
</dbReference>
<dbReference type="Proteomes" id="UP001239994">
    <property type="component" value="Unassembled WGS sequence"/>
</dbReference>
<organism evidence="2 3">
    <name type="scientific">Electrophorus voltai</name>
    <dbReference type="NCBI Taxonomy" id="2609070"/>
    <lineage>
        <taxon>Eukaryota</taxon>
        <taxon>Metazoa</taxon>
        <taxon>Chordata</taxon>
        <taxon>Craniata</taxon>
        <taxon>Vertebrata</taxon>
        <taxon>Euteleostomi</taxon>
        <taxon>Actinopterygii</taxon>
        <taxon>Neopterygii</taxon>
        <taxon>Teleostei</taxon>
        <taxon>Ostariophysi</taxon>
        <taxon>Gymnotiformes</taxon>
        <taxon>Gymnotoidei</taxon>
        <taxon>Gymnotidae</taxon>
        <taxon>Electrophorus</taxon>
    </lineage>
</organism>
<protein>
    <submittedName>
        <fullName evidence="2">Uncharacterized protein</fullName>
    </submittedName>
</protein>
<gene>
    <name evidence="2" type="ORF">P4O66_001471</name>
</gene>
<dbReference type="PANTHER" id="PTHR36162:SF19">
    <property type="match status" value="1"/>
</dbReference>
<evidence type="ECO:0000313" key="2">
    <source>
        <dbReference type="EMBL" id="KAK1793734.1"/>
    </source>
</evidence>
<feature type="region of interest" description="Disordered" evidence="1">
    <location>
        <begin position="1"/>
        <end position="47"/>
    </location>
</feature>
<accession>A0AAD8Z8T4</accession>
<proteinExistence type="predicted"/>
<comment type="caution">
    <text evidence="2">The sequence shown here is derived from an EMBL/GenBank/DDBJ whole genome shotgun (WGS) entry which is preliminary data.</text>
</comment>
<dbReference type="AlphaFoldDB" id="A0AAD8Z8T4"/>
<reference evidence="2" key="1">
    <citation type="submission" date="2023-03" db="EMBL/GenBank/DDBJ databases">
        <title>Electrophorus voltai genome.</title>
        <authorList>
            <person name="Bian C."/>
        </authorList>
    </citation>
    <scope>NUCLEOTIDE SEQUENCE</scope>
    <source>
        <strain evidence="2">CB-2022</strain>
        <tissue evidence="2">Muscle</tissue>
    </source>
</reference>
<name>A0AAD8Z8T4_9TELE</name>
<keyword evidence="3" id="KW-1185">Reference proteome</keyword>